<feature type="domain" description="CS" evidence="3">
    <location>
        <begin position="105"/>
        <end position="194"/>
    </location>
</feature>
<feature type="region of interest" description="Disordered" evidence="1">
    <location>
        <begin position="62"/>
        <end position="91"/>
    </location>
</feature>
<organism evidence="5">
    <name type="scientific">Entomoneis paludosa</name>
    <dbReference type="NCBI Taxonomy" id="265537"/>
    <lineage>
        <taxon>Eukaryota</taxon>
        <taxon>Sar</taxon>
        <taxon>Stramenopiles</taxon>
        <taxon>Ochrophyta</taxon>
        <taxon>Bacillariophyta</taxon>
        <taxon>Bacillariophyceae</taxon>
        <taxon>Bacillariophycidae</taxon>
        <taxon>Entomoneidaceae</taxon>
        <taxon>Entomoneis</taxon>
    </lineage>
</organism>
<name>A0A6U2Y9T3_9STRA</name>
<feature type="compositionally biased region" description="Basic and acidic residues" evidence="1">
    <location>
        <begin position="247"/>
        <end position="269"/>
    </location>
</feature>
<evidence type="ECO:0000313" key="5">
    <source>
        <dbReference type="EMBL" id="CAD9948336.1"/>
    </source>
</evidence>
<feature type="compositionally biased region" description="Low complexity" evidence="1">
    <location>
        <begin position="74"/>
        <end position="91"/>
    </location>
</feature>
<feature type="compositionally biased region" description="Low complexity" evidence="1">
    <location>
        <begin position="206"/>
        <end position="232"/>
    </location>
</feature>
<gene>
    <name evidence="4" type="ORF">APAL1065_LOCUS4121</name>
    <name evidence="5" type="ORF">APAL1065_LOCUS4122</name>
</gene>
<dbReference type="Pfam" id="PF04969">
    <property type="entry name" value="CS"/>
    <property type="match status" value="1"/>
</dbReference>
<dbReference type="GO" id="GO:0051087">
    <property type="term" value="F:protein-folding chaperone binding"/>
    <property type="evidence" value="ECO:0007669"/>
    <property type="project" value="InterPro"/>
</dbReference>
<dbReference type="InterPro" id="IPR008978">
    <property type="entry name" value="HSP20-like_chaperone"/>
</dbReference>
<feature type="domain" description="SGS" evidence="2">
    <location>
        <begin position="238"/>
        <end position="333"/>
    </location>
</feature>
<dbReference type="SUPFAM" id="SSF49764">
    <property type="entry name" value="HSP20-like chaperones"/>
    <property type="match status" value="1"/>
</dbReference>
<dbReference type="AlphaFoldDB" id="A0A6U2Y9T3"/>
<dbReference type="EMBL" id="HBHT01006207">
    <property type="protein sequence ID" value="CAD9948336.1"/>
    <property type="molecule type" value="Transcribed_RNA"/>
</dbReference>
<evidence type="ECO:0000259" key="3">
    <source>
        <dbReference type="PROSITE" id="PS51203"/>
    </source>
</evidence>
<evidence type="ECO:0000313" key="4">
    <source>
        <dbReference type="EMBL" id="CAD9948335.1"/>
    </source>
</evidence>
<feature type="compositionally biased region" description="Polar residues" evidence="1">
    <location>
        <begin position="62"/>
        <end position="71"/>
    </location>
</feature>
<dbReference type="InterPro" id="IPR007699">
    <property type="entry name" value="SGS_dom"/>
</dbReference>
<feature type="region of interest" description="Disordered" evidence="1">
    <location>
        <begin position="193"/>
        <end position="273"/>
    </location>
</feature>
<protein>
    <recommendedName>
        <fullName evidence="6">CS domain-containing protein</fullName>
    </recommendedName>
</protein>
<dbReference type="Gene3D" id="2.60.40.790">
    <property type="match status" value="1"/>
</dbReference>
<dbReference type="PROSITE" id="PS51048">
    <property type="entry name" value="SGS"/>
    <property type="match status" value="1"/>
</dbReference>
<sequence>MSQLRPGETEIGWRRQGLAAMKLNRFAEAIASLEKAQQLAILNKCESEAMYPNLLNECHSQTLGDSKSKSTVDAAKAPPTAAETSAPAKPVAKAVAAPAPKSSSTGMPKYQYYQSDKIMTISILEPSVQMEDLDVNFHEQHLSVALKKGGVSYTVLAGKLYEKVDPEGCRIKIKPEKVLLKLKKEKSFDWPELMSKEKTKTPLPAPKTKPATPVAAAATADAPQPTVTPAAPEAEKPASKLARPYASHKDWDSIEKDIEQEEEKEKPEGDAAMNKLFQQIYSNADEDTRRAMIKSYQTSGGTVLSTNWKEVEEKNYEKERTAPKGMEWKNWEGDKLPAKDD</sequence>
<evidence type="ECO:0000256" key="1">
    <source>
        <dbReference type="SAM" id="MobiDB-lite"/>
    </source>
</evidence>
<feature type="region of interest" description="Disordered" evidence="1">
    <location>
        <begin position="313"/>
        <end position="341"/>
    </location>
</feature>
<dbReference type="EMBL" id="HBHT01006206">
    <property type="protein sequence ID" value="CAD9948335.1"/>
    <property type="molecule type" value="Transcribed_RNA"/>
</dbReference>
<dbReference type="PANTHER" id="PTHR45862">
    <property type="entry name" value="PROTEIN SGT1 HOMOLOG"/>
    <property type="match status" value="1"/>
</dbReference>
<dbReference type="InterPro" id="IPR044563">
    <property type="entry name" value="Sgt1-like"/>
</dbReference>
<dbReference type="CDD" id="cd06463">
    <property type="entry name" value="p23_like"/>
    <property type="match status" value="1"/>
</dbReference>
<dbReference type="Pfam" id="PF05002">
    <property type="entry name" value="SGS"/>
    <property type="match status" value="1"/>
</dbReference>
<reference evidence="5" key="1">
    <citation type="submission" date="2021-01" db="EMBL/GenBank/DDBJ databases">
        <authorList>
            <person name="Corre E."/>
            <person name="Pelletier E."/>
            <person name="Niang G."/>
            <person name="Scheremetjew M."/>
            <person name="Finn R."/>
            <person name="Kale V."/>
            <person name="Holt S."/>
            <person name="Cochrane G."/>
            <person name="Meng A."/>
            <person name="Brown T."/>
            <person name="Cohen L."/>
        </authorList>
    </citation>
    <scope>NUCLEOTIDE SEQUENCE</scope>
    <source>
        <strain evidence="5">CCMP125</strain>
    </source>
</reference>
<evidence type="ECO:0008006" key="6">
    <source>
        <dbReference type="Google" id="ProtNLM"/>
    </source>
</evidence>
<dbReference type="PROSITE" id="PS51203">
    <property type="entry name" value="CS"/>
    <property type="match status" value="1"/>
</dbReference>
<evidence type="ECO:0000259" key="2">
    <source>
        <dbReference type="PROSITE" id="PS51048"/>
    </source>
</evidence>
<accession>A0A6U2Y9T3</accession>
<proteinExistence type="predicted"/>
<dbReference type="InterPro" id="IPR007052">
    <property type="entry name" value="CS_dom"/>
</dbReference>